<organism evidence="1 2">
    <name type="scientific">Thanatephorus cucumeris (strain AG1-IA)</name>
    <name type="common">Rice sheath blight fungus</name>
    <name type="synonym">Rhizoctonia solani</name>
    <dbReference type="NCBI Taxonomy" id="983506"/>
    <lineage>
        <taxon>Eukaryota</taxon>
        <taxon>Fungi</taxon>
        <taxon>Dikarya</taxon>
        <taxon>Basidiomycota</taxon>
        <taxon>Agaricomycotina</taxon>
        <taxon>Agaricomycetes</taxon>
        <taxon>Cantharellales</taxon>
        <taxon>Ceratobasidiaceae</taxon>
        <taxon>Rhizoctonia</taxon>
        <taxon>Rhizoctonia solani AG-1</taxon>
    </lineage>
</organism>
<evidence type="ECO:0000313" key="1">
    <source>
        <dbReference type="EMBL" id="ELU39391.1"/>
    </source>
</evidence>
<evidence type="ECO:0000313" key="2">
    <source>
        <dbReference type="Proteomes" id="UP000011668"/>
    </source>
</evidence>
<dbReference type="EMBL" id="AFRT01001784">
    <property type="protein sequence ID" value="ELU39391.1"/>
    <property type="molecule type" value="Genomic_DNA"/>
</dbReference>
<comment type="caution">
    <text evidence="1">The sequence shown here is derived from an EMBL/GenBank/DDBJ whole genome shotgun (WGS) entry which is preliminary data.</text>
</comment>
<dbReference type="HOGENOM" id="CLU_1391078_0_0_1"/>
<protein>
    <submittedName>
        <fullName evidence="1">Uncharacterized protein</fullName>
    </submittedName>
</protein>
<reference evidence="1 2" key="1">
    <citation type="journal article" date="2013" name="Nat. Commun.">
        <title>The evolution and pathogenic mechanisms of the rice sheath blight pathogen.</title>
        <authorList>
            <person name="Zheng A."/>
            <person name="Lin R."/>
            <person name="Xu L."/>
            <person name="Qin P."/>
            <person name="Tang C."/>
            <person name="Ai P."/>
            <person name="Zhang D."/>
            <person name="Liu Y."/>
            <person name="Sun Z."/>
            <person name="Feng H."/>
            <person name="Wang Y."/>
            <person name="Chen Y."/>
            <person name="Liang X."/>
            <person name="Fu R."/>
            <person name="Li Q."/>
            <person name="Zhang J."/>
            <person name="Yu X."/>
            <person name="Xie Z."/>
            <person name="Ding L."/>
            <person name="Guan P."/>
            <person name="Tang J."/>
            <person name="Liang Y."/>
            <person name="Wang S."/>
            <person name="Deng Q."/>
            <person name="Li S."/>
            <person name="Zhu J."/>
            <person name="Wang L."/>
            <person name="Liu H."/>
            <person name="Li P."/>
        </authorList>
    </citation>
    <scope>NUCLEOTIDE SEQUENCE [LARGE SCALE GENOMIC DNA]</scope>
    <source>
        <strain evidence="2">AG-1 IA</strain>
    </source>
</reference>
<dbReference type="AlphaFoldDB" id="L8WMM1"/>
<name>L8WMM1_THACA</name>
<keyword evidence="2" id="KW-1185">Reference proteome</keyword>
<accession>L8WMM1</accession>
<gene>
    <name evidence="1" type="ORF">AG1IA_06574</name>
</gene>
<proteinExistence type="predicted"/>
<sequence length="196" mass="21583">MQPDILNSDSIWAQMNVQMSLADGVYVNFLVRPADVPELPSPDDHTNGLGNSEPVLYVCGSDEERIQNSLQYNELEDVGFTKDILQVTIDKHVRPNRALDVSDLPKWSYPGGVQYHEDTSMEVILHLLNRKPEALIPDRELGCPSVTGAVVTIVAAVAITAAAPLETASVELEALSSLECKMWYCCGFNRAVELQI</sequence>
<dbReference type="Proteomes" id="UP000011668">
    <property type="component" value="Unassembled WGS sequence"/>
</dbReference>